<dbReference type="AlphaFoldDB" id="L7E7X1"/>
<sequence>MEAEYQEVLKTAAETKQFWEERNRERFARIAATPPRPGYEAVRAKLQERRAKREAKKQ</sequence>
<proteinExistence type="predicted"/>
<comment type="caution">
    <text evidence="1">The sequence shown here is derived from an EMBL/GenBank/DDBJ whole genome shotgun (WGS) entry which is preliminary data.</text>
</comment>
<dbReference type="PATRIC" id="fig|1134457.3.peg.2921"/>
<reference evidence="1 2" key="1">
    <citation type="journal article" date="2013" name="Genome Announc.">
        <title>Whole-Genome Sequence of Microcystis aeruginosa TAIHU98, a Nontoxic Bloom-Forming Strain Isolated from Taihu Lake, China.</title>
        <authorList>
            <person name="Yang C."/>
            <person name="Zhang W."/>
            <person name="Ren M."/>
            <person name="Song L."/>
            <person name="Li T."/>
            <person name="Zhao J."/>
        </authorList>
    </citation>
    <scope>NUCLEOTIDE SEQUENCE [LARGE SCALE GENOMIC DNA]</scope>
    <source>
        <strain evidence="1 2">TAIHU98</strain>
    </source>
</reference>
<protein>
    <submittedName>
        <fullName evidence="1">Uncharacterized protein</fullName>
    </submittedName>
</protein>
<evidence type="ECO:0000313" key="1">
    <source>
        <dbReference type="EMBL" id="ELP55104.1"/>
    </source>
</evidence>
<gene>
    <name evidence="1" type="ORF">O53_3932</name>
</gene>
<organism evidence="1 2">
    <name type="scientific">Microcystis aeruginosa TAIHU98</name>
    <dbReference type="NCBI Taxonomy" id="1134457"/>
    <lineage>
        <taxon>Bacteria</taxon>
        <taxon>Bacillati</taxon>
        <taxon>Cyanobacteriota</taxon>
        <taxon>Cyanophyceae</taxon>
        <taxon>Oscillatoriophycideae</taxon>
        <taxon>Chroococcales</taxon>
        <taxon>Microcystaceae</taxon>
        <taxon>Microcystis</taxon>
    </lineage>
</organism>
<evidence type="ECO:0000313" key="2">
    <source>
        <dbReference type="Proteomes" id="UP000010932"/>
    </source>
</evidence>
<dbReference type="EMBL" id="ANKQ01000002">
    <property type="protein sequence ID" value="ELP55104.1"/>
    <property type="molecule type" value="Genomic_DNA"/>
</dbReference>
<dbReference type="Proteomes" id="UP000010932">
    <property type="component" value="Unassembled WGS sequence"/>
</dbReference>
<accession>L7E7X1</accession>
<name>L7E7X1_MICAE</name>